<keyword evidence="3 8" id="KW-0347">Helicase</keyword>
<feature type="domain" description="ATP-dependent RecD2 DNA helicase OB-fold" evidence="7">
    <location>
        <begin position="14"/>
        <end position="92"/>
    </location>
</feature>
<dbReference type="InterPro" id="IPR006345">
    <property type="entry name" value="RecD2"/>
</dbReference>
<evidence type="ECO:0000259" key="6">
    <source>
        <dbReference type="Pfam" id="PF18335"/>
    </source>
</evidence>
<dbReference type="GO" id="GO:0003677">
    <property type="term" value="F:DNA binding"/>
    <property type="evidence" value="ECO:0007669"/>
    <property type="project" value="UniProtKB-UniRule"/>
</dbReference>
<dbReference type="Gene3D" id="1.10.150.20">
    <property type="entry name" value="5' to 3' exonuclease, C-terminal subdomain"/>
    <property type="match status" value="1"/>
</dbReference>
<dbReference type="RefSeq" id="WP_092651524.1">
    <property type="nucleotide sequence ID" value="NZ_FOHA01000006.1"/>
</dbReference>
<dbReference type="InterPro" id="IPR050534">
    <property type="entry name" value="Coronavir_polyprotein_1ab"/>
</dbReference>
<feature type="domain" description="ATP-dependent RecD2 DNA helicase-like helix-hairpin-helix" evidence="5">
    <location>
        <begin position="159"/>
        <end position="248"/>
    </location>
</feature>
<dbReference type="HAMAP" id="MF_01488">
    <property type="entry name" value="RecD2"/>
    <property type="match status" value="1"/>
</dbReference>
<dbReference type="PANTHER" id="PTHR43788:SF6">
    <property type="entry name" value="DNA HELICASE B"/>
    <property type="match status" value="1"/>
</dbReference>
<comment type="similarity">
    <text evidence="3">Belongs to the RecD family. RecD2 subfamily.</text>
</comment>
<accession>A0A1H9S3K1</accession>
<dbReference type="InterPro" id="IPR041451">
    <property type="entry name" value="RecD2_SH13"/>
</dbReference>
<keyword evidence="2 3" id="KW-0067">ATP-binding</keyword>
<dbReference type="Gene3D" id="3.40.50.300">
    <property type="entry name" value="P-loop containing nucleotide triphosphate hydrolases"/>
    <property type="match status" value="2"/>
</dbReference>
<dbReference type="GO" id="GO:0016887">
    <property type="term" value="F:ATP hydrolysis activity"/>
    <property type="evidence" value="ECO:0007669"/>
    <property type="project" value="RHEA"/>
</dbReference>
<dbReference type="Pfam" id="PF14490">
    <property type="entry name" value="HHH_RecD2"/>
    <property type="match status" value="1"/>
</dbReference>
<dbReference type="CDD" id="cd17933">
    <property type="entry name" value="DEXSc_RecD-like"/>
    <property type="match status" value="1"/>
</dbReference>
<dbReference type="Pfam" id="PF13538">
    <property type="entry name" value="UvrD_C_2"/>
    <property type="match status" value="1"/>
</dbReference>
<dbReference type="EC" id="5.6.2.3" evidence="3"/>
<dbReference type="Proteomes" id="UP000198948">
    <property type="component" value="Unassembled WGS sequence"/>
</dbReference>
<feature type="domain" description="ATP-dependent RecD2 DNA helicase SH3" evidence="6">
    <location>
        <begin position="591"/>
        <end position="662"/>
    </location>
</feature>
<reference evidence="8 9" key="1">
    <citation type="submission" date="2016-10" db="EMBL/GenBank/DDBJ databases">
        <authorList>
            <person name="de Groot N.N."/>
        </authorList>
    </citation>
    <scope>NUCLEOTIDE SEQUENCE [LARGE SCALE GENOMIC DNA]</scope>
    <source>
        <strain evidence="8 9">DSM 13760</strain>
    </source>
</reference>
<sequence length="846" mass="94308">MAQENLNLFSAENPYIAGTVVAIFYQNPTNFYKVILLNVTDTNTDYLEREIVVTGTFGKIQEGEPYRFFGKLTDHPKFGMQFNAETYQTETPTSEAGIVAYLSSEKFQGIGKKTAQGIVDHLGESAIDDIVRDPTVLNQVPGMNAKKIETIVNVLSEGAGMEKVIIQLNGLGLGNQLAFAVYQHYQERTLEVIQENPYQLIEDIENIGFIKADGIADQLGIQADSPERMQAAILFALNEACLSNGNTYTTAEPLLLEAIQLLESHRPIELNAEEVAEQIVTLMTQERIIEEEGKLYLPTLYYAEVGVATSIHRLLDRKNKIHYQDKDIQKEIRILEKRLKISYGDSQKQAMEEAILSPIFILTGGPGTGKTTVLNGIVELFAELNGISLDLADYTNAIFPILLAAPTGRAAKRMNESTGLPSSTIHRLLGLNGRENPNDYQGEKELEGGLLIIDEMSMVDTWLANQLLKAIPNNMQVIFVGDQDQLPSVGPGQILHDLLKTKSIPSMELVDIYRQEDGSTIVNLAHDIKNGQLPADFMVNQKDRSFFQCQALQIEGVIKQVVERAKNKGFTAQDIQVLAPMYRGPAGIDALNKMMQEIFNPNLTGKRKEVRFNDKVYRIGDKVLQLVNYPEMNVYNGDMGEIVGIQLAKETDDKVDELTIQFDSNEVTYKRNEFLKITLAYCCSIHKSQGSEFKMVILPMVRNYSRMLRRDLLYTAITRSRDLLILCGEVSAFADSVEKTSDDRLTTLADKILGIEGMTEKLAAYEVKEKEKIKEAMAVKQEEKAVEVTAVPIVKEVQPIVEAVDLFAPVVEEVPEKGAVLTIQLVQSGGIDPMIGMKELTPMDFL</sequence>
<dbReference type="EMBL" id="FOHA01000006">
    <property type="protein sequence ID" value="SER79215.1"/>
    <property type="molecule type" value="Genomic_DNA"/>
</dbReference>
<dbReference type="GO" id="GO:0006310">
    <property type="term" value="P:DNA recombination"/>
    <property type="evidence" value="ECO:0007669"/>
    <property type="project" value="InterPro"/>
</dbReference>
<comment type="function">
    <text evidence="3">DNA-dependent ATPase and ATP-dependent 5'-3' DNA helicase. Has no activity on blunt DNA or DNA with 3'-overhangs, requires at least 10 bases of 5'-ssDNA for helicase activity.</text>
</comment>
<keyword evidence="3" id="KW-0238">DNA-binding</keyword>
<comment type="catalytic activity">
    <reaction evidence="3">
        <text>ATP + H2O = ADP + phosphate + H(+)</text>
        <dbReference type="Rhea" id="RHEA:13065"/>
        <dbReference type="ChEBI" id="CHEBI:15377"/>
        <dbReference type="ChEBI" id="CHEBI:15378"/>
        <dbReference type="ChEBI" id="CHEBI:30616"/>
        <dbReference type="ChEBI" id="CHEBI:43474"/>
        <dbReference type="ChEBI" id="CHEBI:456216"/>
        <dbReference type="EC" id="5.6.2.3"/>
    </reaction>
</comment>
<keyword evidence="1 3" id="KW-0547">Nucleotide-binding</keyword>
<dbReference type="InterPro" id="IPR055446">
    <property type="entry name" value="RecD2_N_OB"/>
</dbReference>
<dbReference type="STRING" id="142588.SAMN04488559_10662"/>
<evidence type="ECO:0000256" key="1">
    <source>
        <dbReference type="ARBA" id="ARBA00022741"/>
    </source>
</evidence>
<evidence type="ECO:0000313" key="8">
    <source>
        <dbReference type="EMBL" id="SER79215.1"/>
    </source>
</evidence>
<dbReference type="Pfam" id="PF13245">
    <property type="entry name" value="AAA_19"/>
    <property type="match status" value="1"/>
</dbReference>
<dbReference type="InterPro" id="IPR027417">
    <property type="entry name" value="P-loop_NTPase"/>
</dbReference>
<keyword evidence="3" id="KW-0413">Isomerase</keyword>
<dbReference type="OrthoDB" id="9803432at2"/>
<dbReference type="InterPro" id="IPR027785">
    <property type="entry name" value="UvrD-like_helicase_C"/>
</dbReference>
<dbReference type="GO" id="GO:0043139">
    <property type="term" value="F:5'-3' DNA helicase activity"/>
    <property type="evidence" value="ECO:0007669"/>
    <property type="project" value="UniProtKB-UniRule"/>
</dbReference>
<name>A0A1H9S3K1_9LACT</name>
<dbReference type="PANTHER" id="PTHR43788">
    <property type="entry name" value="DNA2/NAM7 HELICASE FAMILY MEMBER"/>
    <property type="match status" value="1"/>
</dbReference>
<dbReference type="CDD" id="cd18809">
    <property type="entry name" value="SF1_C_RecD"/>
    <property type="match status" value="1"/>
</dbReference>
<organism evidence="8 9">
    <name type="scientific">Isobaculum melis</name>
    <dbReference type="NCBI Taxonomy" id="142588"/>
    <lineage>
        <taxon>Bacteria</taxon>
        <taxon>Bacillati</taxon>
        <taxon>Bacillota</taxon>
        <taxon>Bacilli</taxon>
        <taxon>Lactobacillales</taxon>
        <taxon>Carnobacteriaceae</taxon>
        <taxon>Isobaculum</taxon>
    </lineage>
</organism>
<evidence type="ECO:0000259" key="5">
    <source>
        <dbReference type="Pfam" id="PF14490"/>
    </source>
</evidence>
<feature type="domain" description="UvrD-like helicase C-terminal" evidence="4">
    <location>
        <begin position="679"/>
        <end position="726"/>
    </location>
</feature>
<evidence type="ECO:0000313" key="9">
    <source>
        <dbReference type="Proteomes" id="UP000198948"/>
    </source>
</evidence>
<dbReference type="GO" id="GO:0009338">
    <property type="term" value="C:exodeoxyribonuclease V complex"/>
    <property type="evidence" value="ECO:0007669"/>
    <property type="project" value="TreeGrafter"/>
</dbReference>
<dbReference type="AlphaFoldDB" id="A0A1H9S3K1"/>
<keyword evidence="3" id="KW-0378">Hydrolase</keyword>
<protein>
    <recommendedName>
        <fullName evidence="3">ATP-dependent RecD2 DNA helicase</fullName>
        <ecNumber evidence="3">5.6.2.3</ecNumber>
    </recommendedName>
    <alternativeName>
        <fullName evidence="3">DNA 5'-3' helicase subunit RecD2</fullName>
    </alternativeName>
</protein>
<evidence type="ECO:0000256" key="3">
    <source>
        <dbReference type="HAMAP-Rule" id="MF_01488"/>
    </source>
</evidence>
<gene>
    <name evidence="3" type="primary">recD2</name>
    <name evidence="8" type="ORF">SAMN04488559_10662</name>
</gene>
<dbReference type="Gene3D" id="2.30.30.940">
    <property type="match status" value="1"/>
</dbReference>
<evidence type="ECO:0000259" key="7">
    <source>
        <dbReference type="Pfam" id="PF23139"/>
    </source>
</evidence>
<dbReference type="NCBIfam" id="TIGR01448">
    <property type="entry name" value="recD_rel"/>
    <property type="match status" value="1"/>
</dbReference>
<dbReference type="Pfam" id="PF23139">
    <property type="entry name" value="OB_YrrC"/>
    <property type="match status" value="1"/>
</dbReference>
<evidence type="ECO:0000259" key="4">
    <source>
        <dbReference type="Pfam" id="PF13538"/>
    </source>
</evidence>
<dbReference type="GO" id="GO:0017116">
    <property type="term" value="F:single-stranded DNA helicase activity"/>
    <property type="evidence" value="ECO:0007669"/>
    <property type="project" value="TreeGrafter"/>
</dbReference>
<keyword evidence="9" id="KW-1185">Reference proteome</keyword>
<evidence type="ECO:0000256" key="2">
    <source>
        <dbReference type="ARBA" id="ARBA00022840"/>
    </source>
</evidence>
<dbReference type="SUPFAM" id="SSF52540">
    <property type="entry name" value="P-loop containing nucleoside triphosphate hydrolases"/>
    <property type="match status" value="2"/>
</dbReference>
<dbReference type="GO" id="GO:0005524">
    <property type="term" value="F:ATP binding"/>
    <property type="evidence" value="ECO:0007669"/>
    <property type="project" value="UniProtKB-UniRule"/>
</dbReference>
<proteinExistence type="inferred from homology"/>
<feature type="binding site" evidence="3">
    <location>
        <begin position="367"/>
        <end position="371"/>
    </location>
    <ligand>
        <name>ATP</name>
        <dbReference type="ChEBI" id="CHEBI:30616"/>
    </ligand>
</feature>
<dbReference type="Gene3D" id="1.10.10.2220">
    <property type="match status" value="1"/>
</dbReference>
<dbReference type="InterPro" id="IPR029493">
    <property type="entry name" value="RecD2-like_HHH"/>
</dbReference>
<dbReference type="Pfam" id="PF18335">
    <property type="entry name" value="SH3_13"/>
    <property type="match status" value="1"/>
</dbReference>